<sequence length="428" mass="45912">MKVLVAGATGLIGSSICARLASEGHQVIGVSRGRPKSALAPTEFVPLDIARAVEPEDWLPHLRGVDVVVNCAGVLQDSAREKTREIHRDAALALFMACERADVRRVIHFSAIGVDRAQPSSFSTTKLEGDEALMARDLDWVILRPSVVLGRPVYGASALVRGLAALPILPSMPGTGRLQVVQLDDIVSTVSFFLDADAPSGVAIELAGPETMTMDEVAGVYRKWMGWRPAKLLRLPDWAASMLYRLGDFASLFGWRPPMRTNAAKEITRGAVGDPSRWTALTGIRPRSLAAALAAQPATVQDKWFAKLYFVKPVMFVILPIFWIGTGVVSLTIGWGTGVGLMQSTGAGVLSGPAVVAGALADMVAGALIAWRPTARLGLHAAILISLFYLITGSILRPDLWYEPLGPLLKIFPILACHFAALAILDER</sequence>
<keyword evidence="1" id="KW-0812">Transmembrane</keyword>
<name>A0A942E597_9HYPH</name>
<keyword evidence="1" id="KW-1133">Transmembrane helix</keyword>
<feature type="transmembrane region" description="Helical" evidence="1">
    <location>
        <begin position="408"/>
        <end position="425"/>
    </location>
</feature>
<feature type="domain" description="NAD(P)-binding" evidence="2">
    <location>
        <begin position="7"/>
        <end position="148"/>
    </location>
</feature>
<dbReference type="InterPro" id="IPR036291">
    <property type="entry name" value="NAD(P)-bd_dom_sf"/>
</dbReference>
<protein>
    <submittedName>
        <fullName evidence="3">SDR family oxidoreductase</fullName>
    </submittedName>
</protein>
<evidence type="ECO:0000259" key="2">
    <source>
        <dbReference type="Pfam" id="PF13460"/>
    </source>
</evidence>
<evidence type="ECO:0000313" key="3">
    <source>
        <dbReference type="EMBL" id="MBS3651398.1"/>
    </source>
</evidence>
<reference evidence="3" key="1">
    <citation type="submission" date="2021-04" db="EMBL/GenBank/DDBJ databases">
        <title>Pseudaminobacter soli sp. nov., isolated from paddy soil contaminated by heavy metals.</title>
        <authorList>
            <person name="Zhang K."/>
        </authorList>
    </citation>
    <scope>NUCLEOTIDE SEQUENCE</scope>
    <source>
        <strain evidence="3">19-2017</strain>
    </source>
</reference>
<gene>
    <name evidence="3" type="ORF">KEU06_22540</name>
</gene>
<evidence type="ECO:0000313" key="4">
    <source>
        <dbReference type="Proteomes" id="UP000680348"/>
    </source>
</evidence>
<dbReference type="Gene3D" id="3.40.50.720">
    <property type="entry name" value="NAD(P)-binding Rossmann-like Domain"/>
    <property type="match status" value="1"/>
</dbReference>
<dbReference type="Pfam" id="PF13781">
    <property type="entry name" value="DoxX_3"/>
    <property type="match status" value="1"/>
</dbReference>
<dbReference type="GO" id="GO:0044877">
    <property type="term" value="F:protein-containing complex binding"/>
    <property type="evidence" value="ECO:0007669"/>
    <property type="project" value="TreeGrafter"/>
</dbReference>
<dbReference type="InterPro" id="IPR016040">
    <property type="entry name" value="NAD(P)-bd_dom"/>
</dbReference>
<dbReference type="InterPro" id="IPR051207">
    <property type="entry name" value="ComplexI_NDUFA9_subunit"/>
</dbReference>
<dbReference type="AlphaFoldDB" id="A0A942E597"/>
<feature type="transmembrane region" description="Helical" evidence="1">
    <location>
        <begin position="347"/>
        <end position="371"/>
    </location>
</feature>
<feature type="transmembrane region" description="Helical" evidence="1">
    <location>
        <begin position="377"/>
        <end position="396"/>
    </location>
</feature>
<feature type="transmembrane region" description="Helical" evidence="1">
    <location>
        <begin position="314"/>
        <end position="335"/>
    </location>
</feature>
<dbReference type="Pfam" id="PF13460">
    <property type="entry name" value="NAD_binding_10"/>
    <property type="match status" value="1"/>
</dbReference>
<dbReference type="SUPFAM" id="SSF51735">
    <property type="entry name" value="NAD(P)-binding Rossmann-fold domains"/>
    <property type="match status" value="1"/>
</dbReference>
<dbReference type="Proteomes" id="UP000680348">
    <property type="component" value="Unassembled WGS sequence"/>
</dbReference>
<keyword evidence="4" id="KW-1185">Reference proteome</keyword>
<dbReference type="RefSeq" id="WP_188256952.1">
    <property type="nucleotide sequence ID" value="NZ_JABVCF010000013.1"/>
</dbReference>
<accession>A0A942E597</accession>
<comment type="caution">
    <text evidence="3">The sequence shown here is derived from an EMBL/GenBank/DDBJ whole genome shotgun (WGS) entry which is preliminary data.</text>
</comment>
<dbReference type="InterPro" id="IPR025695">
    <property type="entry name" value="DoxX-like"/>
</dbReference>
<evidence type="ECO:0000256" key="1">
    <source>
        <dbReference type="SAM" id="Phobius"/>
    </source>
</evidence>
<dbReference type="PANTHER" id="PTHR12126:SF11">
    <property type="entry name" value="NADH DEHYDROGENASE [UBIQUINONE] 1 ALPHA SUBCOMPLEX SUBUNIT 9, MITOCHONDRIAL"/>
    <property type="match status" value="1"/>
</dbReference>
<keyword evidence="1" id="KW-0472">Membrane</keyword>
<organism evidence="3 4">
    <name type="scientific">Pseudaminobacter soli</name>
    <name type="common">ex Zhang et al. 2022</name>
    <dbReference type="NCBI Taxonomy" id="2831468"/>
    <lineage>
        <taxon>Bacteria</taxon>
        <taxon>Pseudomonadati</taxon>
        <taxon>Pseudomonadota</taxon>
        <taxon>Alphaproteobacteria</taxon>
        <taxon>Hyphomicrobiales</taxon>
        <taxon>Phyllobacteriaceae</taxon>
        <taxon>Pseudaminobacter</taxon>
    </lineage>
</organism>
<dbReference type="EMBL" id="JAGWCR010000013">
    <property type="protein sequence ID" value="MBS3651398.1"/>
    <property type="molecule type" value="Genomic_DNA"/>
</dbReference>
<dbReference type="PANTHER" id="PTHR12126">
    <property type="entry name" value="NADH-UBIQUINONE OXIDOREDUCTASE 39 KDA SUBUNIT-RELATED"/>
    <property type="match status" value="1"/>
</dbReference>
<proteinExistence type="predicted"/>